<evidence type="ECO:0000313" key="3">
    <source>
        <dbReference type="Proteomes" id="UP000820818"/>
    </source>
</evidence>
<dbReference type="Pfam" id="PF13460">
    <property type="entry name" value="NAD_binding_10"/>
    <property type="match status" value="1"/>
</dbReference>
<dbReference type="Gene3D" id="3.40.50.720">
    <property type="entry name" value="NAD(P)-binding Rossmann-like Domain"/>
    <property type="match status" value="1"/>
</dbReference>
<dbReference type="GO" id="GO:0003824">
    <property type="term" value="F:catalytic activity"/>
    <property type="evidence" value="ECO:0007669"/>
    <property type="project" value="UniProtKB-ARBA"/>
</dbReference>
<dbReference type="InterPro" id="IPR016040">
    <property type="entry name" value="NAD(P)-bd_dom"/>
</dbReference>
<organism evidence="2 3">
    <name type="scientific">Daphnia sinensis</name>
    <dbReference type="NCBI Taxonomy" id="1820382"/>
    <lineage>
        <taxon>Eukaryota</taxon>
        <taxon>Metazoa</taxon>
        <taxon>Ecdysozoa</taxon>
        <taxon>Arthropoda</taxon>
        <taxon>Crustacea</taxon>
        <taxon>Branchiopoda</taxon>
        <taxon>Diplostraca</taxon>
        <taxon>Cladocera</taxon>
        <taxon>Anomopoda</taxon>
        <taxon>Daphniidae</taxon>
        <taxon>Daphnia</taxon>
        <taxon>Daphnia similis group</taxon>
    </lineage>
</organism>
<evidence type="ECO:0000259" key="1">
    <source>
        <dbReference type="Pfam" id="PF13460"/>
    </source>
</evidence>
<dbReference type="AlphaFoldDB" id="A0AAD5KMP5"/>
<dbReference type="PANTHER" id="PTHR15020">
    <property type="entry name" value="FLAVIN REDUCTASE-RELATED"/>
    <property type="match status" value="1"/>
</dbReference>
<comment type="caution">
    <text evidence="2">The sequence shown here is derived from an EMBL/GenBank/DDBJ whole genome shotgun (WGS) entry which is preliminary data.</text>
</comment>
<dbReference type="CDD" id="cd05244">
    <property type="entry name" value="BVR-B_like_SDR_a"/>
    <property type="match status" value="1"/>
</dbReference>
<protein>
    <recommendedName>
        <fullName evidence="1">NAD(P)-binding domain-containing protein</fullName>
    </recommendedName>
</protein>
<accession>A0AAD5KMP5</accession>
<proteinExistence type="predicted"/>
<evidence type="ECO:0000313" key="2">
    <source>
        <dbReference type="EMBL" id="KAI9555217.1"/>
    </source>
</evidence>
<keyword evidence="3" id="KW-1185">Reference proteome</keyword>
<gene>
    <name evidence="2" type="ORF">GHT06_017732</name>
</gene>
<feature type="domain" description="NAD(P)-binding" evidence="1">
    <location>
        <begin position="7"/>
        <end position="202"/>
    </location>
</feature>
<dbReference type="EMBL" id="WJBH02000007">
    <property type="protein sequence ID" value="KAI9555217.1"/>
    <property type="molecule type" value="Genomic_DNA"/>
</dbReference>
<name>A0AAD5KMP5_9CRUS</name>
<dbReference type="PANTHER" id="PTHR15020:SF50">
    <property type="entry name" value="UPF0659 PROTEIN YMR090W"/>
    <property type="match status" value="1"/>
</dbReference>
<dbReference type="InterPro" id="IPR036291">
    <property type="entry name" value="NAD(P)-bd_dom_sf"/>
</dbReference>
<reference evidence="2 3" key="1">
    <citation type="submission" date="2022-05" db="EMBL/GenBank/DDBJ databases">
        <title>A multi-omics perspective on studying reproductive biology in Daphnia sinensis.</title>
        <authorList>
            <person name="Jia J."/>
        </authorList>
    </citation>
    <scope>NUCLEOTIDE SEQUENCE [LARGE SCALE GENOMIC DNA]</scope>
    <source>
        <strain evidence="2 3">WSL</strain>
    </source>
</reference>
<sequence length="217" mass="23790">MKIAVLGATGGTGVQIVKQALAGKHDVIAIVRNPDNLKEIQNPRLKVVNGDIFSEVSLTSHFKDTDAVISCLGFKRSSAVTGYTESIKPIIGAIRAAKVPRLLVMTAYYTEISSSDSQGFLVRWLLIPMLRPILINMRQMEKFLESECSDINYTVIRPPGLTNGTASGRKIKSEIGSYFLKDKSSPTRMPRADVAKFMIDCLPKSDLFQKAVAIGLE</sequence>
<dbReference type="SUPFAM" id="SSF51735">
    <property type="entry name" value="NAD(P)-binding Rossmann-fold domains"/>
    <property type="match status" value="1"/>
</dbReference>
<dbReference type="Proteomes" id="UP000820818">
    <property type="component" value="Linkage Group LG7"/>
</dbReference>